<dbReference type="InterPro" id="IPR003876">
    <property type="entry name" value="Arg_deiminase"/>
</dbReference>
<dbReference type="EMBL" id="CAJNOR010002643">
    <property type="protein sequence ID" value="CAF1322283.1"/>
    <property type="molecule type" value="Genomic_DNA"/>
</dbReference>
<comment type="caution">
    <text evidence="2">The sequence shown here is derived from an EMBL/GenBank/DDBJ whole genome shotgun (WGS) entry which is preliminary data.</text>
</comment>
<evidence type="ECO:0000313" key="4">
    <source>
        <dbReference type="Proteomes" id="UP000663828"/>
    </source>
</evidence>
<dbReference type="PANTHER" id="PTHR47271:SF2">
    <property type="entry name" value="ARGININE DEIMINASE"/>
    <property type="match status" value="1"/>
</dbReference>
<evidence type="ECO:0000256" key="1">
    <source>
        <dbReference type="ARBA" id="ARBA00022801"/>
    </source>
</evidence>
<dbReference type="Pfam" id="PF02274">
    <property type="entry name" value="ADI"/>
    <property type="match status" value="1"/>
</dbReference>
<dbReference type="GO" id="GO:0016990">
    <property type="term" value="F:arginine deiminase activity"/>
    <property type="evidence" value="ECO:0007669"/>
    <property type="project" value="InterPro"/>
</dbReference>
<keyword evidence="1" id="KW-0378">Hydrolase</keyword>
<protein>
    <recommendedName>
        <fullName evidence="5">Arginine deiminase</fullName>
    </recommendedName>
</protein>
<organism evidence="2 4">
    <name type="scientific">Adineta ricciae</name>
    <name type="common">Rotifer</name>
    <dbReference type="NCBI Taxonomy" id="249248"/>
    <lineage>
        <taxon>Eukaryota</taxon>
        <taxon>Metazoa</taxon>
        <taxon>Spiralia</taxon>
        <taxon>Gnathifera</taxon>
        <taxon>Rotifera</taxon>
        <taxon>Eurotatoria</taxon>
        <taxon>Bdelloidea</taxon>
        <taxon>Adinetida</taxon>
        <taxon>Adinetidae</taxon>
        <taxon>Adineta</taxon>
    </lineage>
</organism>
<dbReference type="PANTHER" id="PTHR47271">
    <property type="entry name" value="ARGININE DEIMINASE"/>
    <property type="match status" value="1"/>
</dbReference>
<dbReference type="AlphaFoldDB" id="A0A815F6W9"/>
<dbReference type="Proteomes" id="UP000663828">
    <property type="component" value="Unassembled WGS sequence"/>
</dbReference>
<dbReference type="EMBL" id="CAJNOJ010000271">
    <property type="protein sequence ID" value="CAF1357839.1"/>
    <property type="molecule type" value="Genomic_DNA"/>
</dbReference>
<dbReference type="SUPFAM" id="SSF55909">
    <property type="entry name" value="Pentein"/>
    <property type="match status" value="1"/>
</dbReference>
<accession>A0A815F6W9</accession>
<dbReference type="OrthoDB" id="5590314at2759"/>
<dbReference type="PRINTS" id="PR01466">
    <property type="entry name" value="ARGDEIMINASE"/>
</dbReference>
<gene>
    <name evidence="3" type="ORF">EDS130_LOCUS33643</name>
    <name evidence="2" type="ORF">XAT740_LOCUS29978</name>
</gene>
<keyword evidence="4" id="KW-1185">Reference proteome</keyword>
<dbReference type="GO" id="GO:0019546">
    <property type="term" value="P:L-arginine deiminase pathway"/>
    <property type="evidence" value="ECO:0007669"/>
    <property type="project" value="TreeGrafter"/>
</dbReference>
<evidence type="ECO:0008006" key="5">
    <source>
        <dbReference type="Google" id="ProtNLM"/>
    </source>
</evidence>
<name>A0A815F6W9_ADIRI</name>
<sequence length="274" mass="30900">MLSISTSKHHRYPHHQKQSKQIVGVYSEVGKLDLVLMHRPGRELERLTHKNKDIFLFEKIPNIQETQKSHDIFTDILRKNGVTVVYVLDVLRETLEQSPEARQMLIDGVVQNQDLTKEASNALTQFLSKLTPTQLAHTVIEGLASTEEELVKEDTASILTRMCSSYEEFLVPPLPNLLFTRDSFSIIDKAVFIWRMAKSARANEPLIMRVIFSFNTHHAQLSLIGVRVIEWETYADPSATVEGGDVAYLGEGTLMIGSSERTNRAGIEAIARTG</sequence>
<dbReference type="Gene3D" id="1.10.3930.10">
    <property type="entry name" value="Arginine deiminase"/>
    <property type="match status" value="1"/>
</dbReference>
<evidence type="ECO:0000313" key="3">
    <source>
        <dbReference type="EMBL" id="CAF1357839.1"/>
    </source>
</evidence>
<evidence type="ECO:0000313" key="2">
    <source>
        <dbReference type="EMBL" id="CAF1322283.1"/>
    </source>
</evidence>
<dbReference type="Gene3D" id="3.75.10.10">
    <property type="entry name" value="L-arginine/glycine Amidinotransferase, Chain A"/>
    <property type="match status" value="1"/>
</dbReference>
<reference evidence="2" key="1">
    <citation type="submission" date="2021-02" db="EMBL/GenBank/DDBJ databases">
        <authorList>
            <person name="Nowell W R."/>
        </authorList>
    </citation>
    <scope>NUCLEOTIDE SEQUENCE</scope>
</reference>
<proteinExistence type="predicted"/>
<dbReference type="Proteomes" id="UP000663852">
    <property type="component" value="Unassembled WGS sequence"/>
</dbReference>